<protein>
    <submittedName>
        <fullName evidence="1">D-lyxose/D-mannose family sugar isomerase</fullName>
    </submittedName>
</protein>
<dbReference type="SUPFAM" id="SSF51182">
    <property type="entry name" value="RmlC-like cupins"/>
    <property type="match status" value="1"/>
</dbReference>
<comment type="caution">
    <text evidence="1">The sequence shown here is derived from an EMBL/GenBank/DDBJ whole genome shotgun (WGS) entry which is preliminary data.</text>
</comment>
<keyword evidence="2" id="KW-1185">Reference proteome</keyword>
<evidence type="ECO:0000313" key="1">
    <source>
        <dbReference type="EMBL" id="NHN33722.1"/>
    </source>
</evidence>
<dbReference type="EMBL" id="JAAOIW010000013">
    <property type="protein sequence ID" value="NHN33722.1"/>
    <property type="molecule type" value="Genomic_DNA"/>
</dbReference>
<evidence type="ECO:0000313" key="2">
    <source>
        <dbReference type="Proteomes" id="UP001165962"/>
    </source>
</evidence>
<sequence>MVISSEVARMQALALLNKAHISLSEADIASLKVIDFGLKDIAHYGVQFVEYMNNERYCARQLVLLPRQTIPEHKHPPVGDDPGKVETFRVVWGKVWAYIEGDSKTNMAAKLMDSSIYFTAFHEIELNVSEQCTIGDNQFHWFQAGDEGAVVIEFSSPARDRFDIFKDPRVQK</sequence>
<dbReference type="InterPro" id="IPR011051">
    <property type="entry name" value="RmlC_Cupin_sf"/>
</dbReference>
<accession>A0ABX0JC37</accession>
<dbReference type="GO" id="GO:0016853">
    <property type="term" value="F:isomerase activity"/>
    <property type="evidence" value="ECO:0007669"/>
    <property type="project" value="UniProtKB-KW"/>
</dbReference>
<proteinExistence type="predicted"/>
<gene>
    <name evidence="1" type="ORF">G9U52_28295</name>
</gene>
<organism evidence="1 2">
    <name type="scientific">Paenibacillus agricola</name>
    <dbReference type="NCBI Taxonomy" id="2716264"/>
    <lineage>
        <taxon>Bacteria</taxon>
        <taxon>Bacillati</taxon>
        <taxon>Bacillota</taxon>
        <taxon>Bacilli</taxon>
        <taxon>Bacillales</taxon>
        <taxon>Paenibacillaceae</taxon>
        <taxon>Paenibacillus</taxon>
    </lineage>
</organism>
<name>A0ABX0JC37_9BACL</name>
<dbReference type="CDD" id="cd20308">
    <property type="entry name" value="cupin_YdaE"/>
    <property type="match status" value="1"/>
</dbReference>
<dbReference type="InterPro" id="IPR014710">
    <property type="entry name" value="RmlC-like_jellyroll"/>
</dbReference>
<keyword evidence="1" id="KW-0413">Isomerase</keyword>
<reference evidence="1" key="1">
    <citation type="submission" date="2020-03" db="EMBL/GenBank/DDBJ databases">
        <title>Draft sequencing of Paenibacilllus sp. S3N08.</title>
        <authorList>
            <person name="Kim D.-U."/>
        </authorList>
    </citation>
    <scope>NUCLEOTIDE SEQUENCE</scope>
    <source>
        <strain evidence="1">S3N08</strain>
    </source>
</reference>
<dbReference type="Gene3D" id="2.60.120.10">
    <property type="entry name" value="Jelly Rolls"/>
    <property type="match status" value="1"/>
</dbReference>
<dbReference type="Proteomes" id="UP001165962">
    <property type="component" value="Unassembled WGS sequence"/>
</dbReference>
<dbReference type="RefSeq" id="WP_166154026.1">
    <property type="nucleotide sequence ID" value="NZ_JAAOIW010000013.1"/>
</dbReference>